<dbReference type="Proteomes" id="UP000193040">
    <property type="component" value="Unassembled WGS sequence"/>
</dbReference>
<organism evidence="1 2">
    <name type="scientific">Mycobacterium simiae</name>
    <name type="common">Mycobacterium habana</name>
    <dbReference type="NCBI Taxonomy" id="1784"/>
    <lineage>
        <taxon>Bacteria</taxon>
        <taxon>Bacillati</taxon>
        <taxon>Actinomycetota</taxon>
        <taxon>Actinomycetes</taxon>
        <taxon>Mycobacteriales</taxon>
        <taxon>Mycobacteriaceae</taxon>
        <taxon>Mycobacterium</taxon>
        <taxon>Mycobacterium simiae complex</taxon>
    </lineage>
</organism>
<dbReference type="Gene3D" id="3.30.530.20">
    <property type="match status" value="1"/>
</dbReference>
<protein>
    <recommendedName>
        <fullName evidence="3">SRPBCC domain-containing protein</fullName>
    </recommendedName>
</protein>
<dbReference type="SUPFAM" id="SSF55961">
    <property type="entry name" value="Bet v1-like"/>
    <property type="match status" value="1"/>
</dbReference>
<dbReference type="EMBL" id="MZZM01000042">
    <property type="protein sequence ID" value="ORJ52990.1"/>
    <property type="molecule type" value="Genomic_DNA"/>
</dbReference>
<dbReference type="Pfam" id="PF10604">
    <property type="entry name" value="Polyketide_cyc2"/>
    <property type="match status" value="1"/>
</dbReference>
<dbReference type="CDD" id="cd07822">
    <property type="entry name" value="SRPBCC_4"/>
    <property type="match status" value="1"/>
</dbReference>
<sequence>MSTVQWPAGHEPAGAAIHETNLGASRAAPEAVWAWLVRPDRWHDYYGNAKRMRSRGGPWPGVELGSRFSWVTFGAPVTTEITEYEPQERLAWTGSGFGSRGHHAWVLTARSDGGTDIRTEETQRGAASKLLSPVLAPAMRRMHQRWVDNLARIAESGRRP</sequence>
<dbReference type="AlphaFoldDB" id="A0A1X0XJC1"/>
<evidence type="ECO:0000313" key="1">
    <source>
        <dbReference type="EMBL" id="ORJ52990.1"/>
    </source>
</evidence>
<reference evidence="1 2" key="1">
    <citation type="submission" date="2017-03" db="EMBL/GenBank/DDBJ databases">
        <title>Genomic insights into Mycobacterium simiae human colonization.</title>
        <authorList>
            <person name="Steffani J.L."/>
            <person name="Brunck M.E."/>
            <person name="Cruz E."/>
            <person name="Montiel R."/>
            <person name="Barona F."/>
        </authorList>
    </citation>
    <scope>NUCLEOTIDE SEQUENCE [LARGE SCALE GENOMIC DNA]</scope>
    <source>
        <strain evidence="1 2">MsiGto</strain>
    </source>
</reference>
<dbReference type="InterPro" id="IPR019587">
    <property type="entry name" value="Polyketide_cyclase/dehydratase"/>
</dbReference>
<gene>
    <name evidence="1" type="ORF">B5M45_29700</name>
</gene>
<dbReference type="RefSeq" id="WP_084953974.1">
    <property type="nucleotide sequence ID" value="NZ_MZZM01000042.1"/>
</dbReference>
<dbReference type="InterPro" id="IPR023393">
    <property type="entry name" value="START-like_dom_sf"/>
</dbReference>
<name>A0A1X0XJC1_MYCSI</name>
<comment type="caution">
    <text evidence="1">The sequence shown here is derived from an EMBL/GenBank/DDBJ whole genome shotgun (WGS) entry which is preliminary data.</text>
</comment>
<keyword evidence="2" id="KW-1185">Reference proteome</keyword>
<evidence type="ECO:0000313" key="2">
    <source>
        <dbReference type="Proteomes" id="UP000193040"/>
    </source>
</evidence>
<proteinExistence type="predicted"/>
<evidence type="ECO:0008006" key="3">
    <source>
        <dbReference type="Google" id="ProtNLM"/>
    </source>
</evidence>
<accession>A0A1X0XJC1</accession>